<sequence>MTAQSHLTARKSNRPAPMTTTARFEMPHKAIQNIATYAGK</sequence>
<dbReference type="EMBL" id="AP024238">
    <property type="protein sequence ID" value="BCO27202.1"/>
    <property type="molecule type" value="Genomic_DNA"/>
</dbReference>
<accession>A0ABM7MLQ3</accession>
<dbReference type="Proteomes" id="UP000824366">
    <property type="component" value="Chromosome"/>
</dbReference>
<gene>
    <name evidence="2" type="ORF">MIZ03_2090</name>
</gene>
<organism evidence="2 3">
    <name type="scientific">Rhodoferax lithotrophicus</name>
    <dbReference type="NCBI Taxonomy" id="2798804"/>
    <lineage>
        <taxon>Bacteria</taxon>
        <taxon>Pseudomonadati</taxon>
        <taxon>Pseudomonadota</taxon>
        <taxon>Betaproteobacteria</taxon>
        <taxon>Burkholderiales</taxon>
        <taxon>Comamonadaceae</taxon>
        <taxon>Rhodoferax</taxon>
    </lineage>
</organism>
<keyword evidence="3" id="KW-1185">Reference proteome</keyword>
<evidence type="ECO:0000313" key="3">
    <source>
        <dbReference type="Proteomes" id="UP000824366"/>
    </source>
</evidence>
<name>A0ABM7MLQ3_9BURK</name>
<protein>
    <submittedName>
        <fullName evidence="2">Uncharacterized protein</fullName>
    </submittedName>
</protein>
<reference evidence="2 3" key="1">
    <citation type="journal article" date="2021" name="Microbiol. Spectr.">
        <title>A Single Bacterium Capable of Oxidation and Reduction of Iron at Circumneutral pH.</title>
        <authorList>
            <person name="Kato S."/>
            <person name="Ohkuma M."/>
        </authorList>
    </citation>
    <scope>NUCLEOTIDE SEQUENCE [LARGE SCALE GENOMIC DNA]</scope>
    <source>
        <strain evidence="2 3">MIZ03</strain>
    </source>
</reference>
<evidence type="ECO:0000256" key="1">
    <source>
        <dbReference type="SAM" id="MobiDB-lite"/>
    </source>
</evidence>
<feature type="region of interest" description="Disordered" evidence="1">
    <location>
        <begin position="1"/>
        <end position="22"/>
    </location>
</feature>
<proteinExistence type="predicted"/>
<evidence type="ECO:0000313" key="2">
    <source>
        <dbReference type="EMBL" id="BCO27202.1"/>
    </source>
</evidence>